<dbReference type="Proteomes" id="UP001164733">
    <property type="component" value="Chromosome"/>
</dbReference>
<protein>
    <submittedName>
        <fullName evidence="1">Uncharacterized protein</fullName>
    </submittedName>
</protein>
<organism evidence="1 2">
    <name type="scientific">Clostridium estertheticum</name>
    <dbReference type="NCBI Taxonomy" id="238834"/>
    <lineage>
        <taxon>Bacteria</taxon>
        <taxon>Bacillati</taxon>
        <taxon>Bacillota</taxon>
        <taxon>Clostridia</taxon>
        <taxon>Eubacteriales</taxon>
        <taxon>Clostridiaceae</taxon>
        <taxon>Clostridium</taxon>
    </lineage>
</organism>
<accession>A0AA47EEQ3</accession>
<proteinExistence type="predicted"/>
<gene>
    <name evidence="1" type="ORF">LL038_14425</name>
</gene>
<evidence type="ECO:0000313" key="1">
    <source>
        <dbReference type="EMBL" id="WAG58846.1"/>
    </source>
</evidence>
<name>A0AA47EEQ3_9CLOT</name>
<sequence length="119" mass="13912">MNKSRNIMKKVLLIFCFCFVVLLISFANRAIYGRWNMFGYPNSITFQGYRYYNNNDINNTDIMVLTGNDKPKYEVSRIIDRLTGKRIYSNNEKFLGYGKSVCLYLRDNTYLILRSDGGG</sequence>
<dbReference type="AlphaFoldDB" id="A0AA47EEQ3"/>
<evidence type="ECO:0000313" key="2">
    <source>
        <dbReference type="Proteomes" id="UP001164733"/>
    </source>
</evidence>
<dbReference type="RefSeq" id="WP_216122119.1">
    <property type="nucleotide sequence ID" value="NZ_CP086239.1"/>
</dbReference>
<reference evidence="1" key="1">
    <citation type="submission" date="2021-11" db="EMBL/GenBank/DDBJ databases">
        <title>Clostridia strains as spoilage organisms.</title>
        <authorList>
            <person name="Wambui J."/>
            <person name="Stevens M.J.A."/>
            <person name="Stephan R."/>
        </authorList>
    </citation>
    <scope>NUCLEOTIDE SEQUENCE</scope>
    <source>
        <strain evidence="1">CF009</strain>
    </source>
</reference>
<dbReference type="EMBL" id="CP086239">
    <property type="protein sequence ID" value="WAG58846.1"/>
    <property type="molecule type" value="Genomic_DNA"/>
</dbReference>